<evidence type="ECO:0000256" key="5">
    <source>
        <dbReference type="ARBA" id="ARBA00023136"/>
    </source>
</evidence>
<feature type="transmembrane region" description="Helical" evidence="6">
    <location>
        <begin position="51"/>
        <end position="68"/>
    </location>
</feature>
<gene>
    <name evidence="7" type="ORF">ACFSJ0_46590</name>
</gene>
<feature type="transmembrane region" description="Helical" evidence="6">
    <location>
        <begin position="310"/>
        <end position="329"/>
    </location>
</feature>
<reference evidence="8" key="1">
    <citation type="journal article" date="2019" name="Int. J. Syst. Evol. Microbiol.">
        <title>The Global Catalogue of Microorganisms (GCM) 10K type strain sequencing project: providing services to taxonomists for standard genome sequencing and annotation.</title>
        <authorList>
            <consortium name="The Broad Institute Genomics Platform"/>
            <consortium name="The Broad Institute Genome Sequencing Center for Infectious Disease"/>
            <person name="Wu L."/>
            <person name="Ma J."/>
        </authorList>
    </citation>
    <scope>NUCLEOTIDE SEQUENCE [LARGE SCALE GENOMIC DNA]</scope>
    <source>
        <strain evidence="8">CGMCC 1.15399</strain>
    </source>
</reference>
<dbReference type="PANTHER" id="PTHR23513:SF11">
    <property type="entry name" value="STAPHYLOFERRIN A TRANSPORTER"/>
    <property type="match status" value="1"/>
</dbReference>
<dbReference type="Proteomes" id="UP001597097">
    <property type="component" value="Unassembled WGS sequence"/>
</dbReference>
<evidence type="ECO:0000256" key="3">
    <source>
        <dbReference type="ARBA" id="ARBA00022692"/>
    </source>
</evidence>
<keyword evidence="5 6" id="KW-0472">Membrane</keyword>
<dbReference type="Pfam" id="PF07690">
    <property type="entry name" value="MFS_1"/>
    <property type="match status" value="1"/>
</dbReference>
<evidence type="ECO:0000313" key="7">
    <source>
        <dbReference type="EMBL" id="MFD1544581.1"/>
    </source>
</evidence>
<dbReference type="EMBL" id="JBHUCM010000044">
    <property type="protein sequence ID" value="MFD1544581.1"/>
    <property type="molecule type" value="Genomic_DNA"/>
</dbReference>
<feature type="transmembrane region" description="Helical" evidence="6">
    <location>
        <begin position="166"/>
        <end position="190"/>
    </location>
</feature>
<evidence type="ECO:0000313" key="8">
    <source>
        <dbReference type="Proteomes" id="UP001597097"/>
    </source>
</evidence>
<name>A0ABW4GP17_9ACTN</name>
<sequence>MRQIRSFIDLFANVPRFRWSWLGSTISMLGSRMIGVTYPLLAYTLTSSPAWIGWVMFASTVPGLLWYIPAGALVDRFGRRSVMIVSEILRGVLVVVLCLGMAMGWLDIPHLVVIALFEGALSVNSSVAETALIPTTVKRDNVDTALAMHETSVHGMLLVGRPFGGLLFGIAHIAPFIANAAMFFAAAGVLSRAERDISTQSANPRSAHADMGAGFVELWHNGFLRYATLVTAFTNLMVQGLIVVFLSEAADEGLPSGIAGLILAASGVGGVVGAFISPQWERISRKINGKEPRRRLVGFKRLVLTHGRSVMLVHLWACAAALAVPLILAQASVSFAIALLVIGLVGGLSNVTIRMMLSRVPDDRMARVVGVSRLGSYSGVAIGPLVASLLLGLLGSGLTMLVLWCLMAVFAVIVTSVRGLRNSLTSTIEPQAQPAA</sequence>
<feature type="transmembrane region" description="Helical" evidence="6">
    <location>
        <begin position="88"/>
        <end position="106"/>
    </location>
</feature>
<evidence type="ECO:0000256" key="6">
    <source>
        <dbReference type="SAM" id="Phobius"/>
    </source>
</evidence>
<keyword evidence="2" id="KW-1003">Cell membrane</keyword>
<keyword evidence="8" id="KW-1185">Reference proteome</keyword>
<protein>
    <submittedName>
        <fullName evidence="7">MFS transporter</fullName>
    </submittedName>
</protein>
<dbReference type="PANTHER" id="PTHR23513">
    <property type="entry name" value="INTEGRAL MEMBRANE EFFLUX PROTEIN-RELATED"/>
    <property type="match status" value="1"/>
</dbReference>
<keyword evidence="4 6" id="KW-1133">Transmembrane helix</keyword>
<dbReference type="InterPro" id="IPR005829">
    <property type="entry name" value="Sugar_transporter_CS"/>
</dbReference>
<dbReference type="PROSITE" id="PS00216">
    <property type="entry name" value="SUGAR_TRANSPORT_1"/>
    <property type="match status" value="1"/>
</dbReference>
<evidence type="ECO:0000256" key="2">
    <source>
        <dbReference type="ARBA" id="ARBA00022475"/>
    </source>
</evidence>
<keyword evidence="3 6" id="KW-0812">Transmembrane</keyword>
<accession>A0ABW4GP17</accession>
<dbReference type="InterPro" id="IPR011701">
    <property type="entry name" value="MFS"/>
</dbReference>
<evidence type="ECO:0000256" key="1">
    <source>
        <dbReference type="ARBA" id="ARBA00004651"/>
    </source>
</evidence>
<feature type="transmembrane region" description="Helical" evidence="6">
    <location>
        <begin position="21"/>
        <end position="45"/>
    </location>
</feature>
<comment type="caution">
    <text evidence="7">The sequence shown here is derived from an EMBL/GenBank/DDBJ whole genome shotgun (WGS) entry which is preliminary data.</text>
</comment>
<comment type="subcellular location">
    <subcellularLocation>
        <location evidence="1">Cell membrane</location>
        <topology evidence="1">Multi-pass membrane protein</topology>
    </subcellularLocation>
</comment>
<feature type="transmembrane region" description="Helical" evidence="6">
    <location>
        <begin position="226"/>
        <end position="246"/>
    </location>
</feature>
<dbReference type="CDD" id="cd06173">
    <property type="entry name" value="MFS_MefA_like"/>
    <property type="match status" value="1"/>
</dbReference>
<dbReference type="RefSeq" id="WP_219529317.1">
    <property type="nucleotide sequence ID" value="NZ_JAHKRM010000006.1"/>
</dbReference>
<evidence type="ECO:0000256" key="4">
    <source>
        <dbReference type="ARBA" id="ARBA00022989"/>
    </source>
</evidence>
<organism evidence="7 8">
    <name type="scientific">Nonomuraea guangzhouensis</name>
    <dbReference type="NCBI Taxonomy" id="1291555"/>
    <lineage>
        <taxon>Bacteria</taxon>
        <taxon>Bacillati</taxon>
        <taxon>Actinomycetota</taxon>
        <taxon>Actinomycetes</taxon>
        <taxon>Streptosporangiales</taxon>
        <taxon>Streptosporangiaceae</taxon>
        <taxon>Nonomuraea</taxon>
    </lineage>
</organism>
<feature type="transmembrane region" description="Helical" evidence="6">
    <location>
        <begin position="374"/>
        <end position="395"/>
    </location>
</feature>
<feature type="transmembrane region" description="Helical" evidence="6">
    <location>
        <begin position="258"/>
        <end position="276"/>
    </location>
</feature>
<feature type="transmembrane region" description="Helical" evidence="6">
    <location>
        <begin position="401"/>
        <end position="420"/>
    </location>
</feature>
<feature type="transmembrane region" description="Helical" evidence="6">
    <location>
        <begin position="335"/>
        <end position="353"/>
    </location>
</feature>
<proteinExistence type="predicted"/>